<evidence type="ECO:0007829" key="10">
    <source>
        <dbReference type="ProteomicsDB" id="A0A3B3ISG4"/>
    </source>
</evidence>
<dbReference type="MassIVE" id="A0A3B3ISG4"/>
<accession>A0A3B3ISG4</accession>
<dbReference type="AlphaFoldDB" id="A0A3B3ISG4"/>
<reference evidence="7 8" key="1">
    <citation type="journal article" date="2001" name="Nature">
        <title>Initial sequencing and analysis of the human genome.</title>
        <authorList>
            <consortium name="International Human Genome Sequencing Consortium"/>
            <person name="Lander E.S."/>
            <person name="Linton L.M."/>
            <person name="Birren B."/>
            <person name="Nusbaum C."/>
            <person name="Zody M.C."/>
            <person name="Baldwin J."/>
            <person name="Devon K."/>
            <person name="Dewar K."/>
            <person name="Doyle M."/>
            <person name="FitzHugh W."/>
            <person name="Funke R."/>
            <person name="Gage D."/>
            <person name="Harris K."/>
            <person name="Heaford A."/>
            <person name="Howland J."/>
            <person name="Kann L."/>
            <person name="Lehoczky J."/>
            <person name="LeVine R."/>
            <person name="McEwan P."/>
            <person name="McKernan K."/>
            <person name="Meldrim J."/>
            <person name="Mesirov J.P."/>
            <person name="Miranda C."/>
            <person name="Morris W."/>
            <person name="Naylor J."/>
            <person name="Raymond C."/>
            <person name="Rosetti M."/>
            <person name="Santos R."/>
            <person name="Sheridan A."/>
            <person name="Sougnez C."/>
            <person name="Stange-Thomann N."/>
            <person name="Stojanovic N."/>
            <person name="Subramanian A."/>
            <person name="Wyman D."/>
            <person name="Rogers J."/>
            <person name="Sulston J."/>
            <person name="Ainscough R."/>
            <person name="Beck S."/>
            <person name="Bentley D."/>
            <person name="Burton J."/>
            <person name="Clee C."/>
            <person name="Carter N."/>
            <person name="Coulson A."/>
            <person name="Deadman R."/>
            <person name="Deloukas P."/>
            <person name="Dunham A."/>
            <person name="Dunham I."/>
            <person name="Durbin R."/>
            <person name="French L."/>
            <person name="Grafham D."/>
            <person name="Gregory S."/>
            <person name="Hubbard T."/>
            <person name="Humphray S."/>
            <person name="Hunt A."/>
            <person name="Jones M."/>
            <person name="Lloyd C."/>
            <person name="McMurray A."/>
            <person name="Matthews L."/>
            <person name="Mercer S."/>
            <person name="Milne S."/>
            <person name="Mullikin J.C."/>
            <person name="Mungall A."/>
            <person name="Plumb R."/>
            <person name="Ross M."/>
            <person name="Shownkeen R."/>
            <person name="Sims S."/>
            <person name="Waterston R.H."/>
            <person name="Wilson R.K."/>
            <person name="Hillier L.W."/>
            <person name="McPherson J.D."/>
            <person name="Marra M.A."/>
            <person name="Mardis E.R."/>
            <person name="Fulton L.A."/>
            <person name="Chinwalla A.T."/>
            <person name="Pepin K.H."/>
            <person name="Gish W.R."/>
            <person name="Chissoe S.L."/>
            <person name="Wendl M.C."/>
            <person name="Delehaunty K.D."/>
            <person name="Miner T.L."/>
            <person name="Delehaunty A."/>
            <person name="Kramer J.B."/>
            <person name="Cook L.L."/>
            <person name="Fulton R.S."/>
            <person name="Johnson D.L."/>
            <person name="Minx P.J."/>
            <person name="Clifton S.W."/>
            <person name="Hawkins T."/>
            <person name="Branscomb E."/>
            <person name="Predki P."/>
            <person name="Richardson P."/>
            <person name="Wenning S."/>
            <person name="Slezak T."/>
            <person name="Doggett N."/>
            <person name="Cheng J.F."/>
            <person name="Olsen A."/>
            <person name="Lucas S."/>
            <person name="Elkin C."/>
            <person name="Uberbacher E."/>
            <person name="Frazier M."/>
            <person name="Gibbs R.A."/>
            <person name="Muzny D.M."/>
            <person name="Scherer S.E."/>
            <person name="Bouck J.B."/>
            <person name="Sodergren E.J."/>
            <person name="Worley K.C."/>
            <person name="Rives C.M."/>
            <person name="Gorrell J.H."/>
            <person name="Metzker M.L."/>
            <person name="Naylor S.L."/>
            <person name="Kucherlapati R.S."/>
            <person name="Nelson D.L."/>
            <person name="Weinstock G.M."/>
            <person name="Sakaki Y."/>
            <person name="Fujiyama A."/>
            <person name="Hattori M."/>
            <person name="Yada T."/>
            <person name="Toyoda A."/>
            <person name="Itoh T."/>
            <person name="Kawagoe C."/>
            <person name="Watanabe H."/>
            <person name="Totoki Y."/>
            <person name="Taylor T."/>
            <person name="Weissenbach J."/>
            <person name="Heilig R."/>
            <person name="Saurin W."/>
            <person name="Artiguenave F."/>
            <person name="Brottier P."/>
            <person name="Bruls T."/>
            <person name="Pelletier E."/>
            <person name="Robert C."/>
            <person name="Wincker P."/>
            <person name="Smith D.R."/>
            <person name="Doucette-Stamm L."/>
            <person name="Rubenfield M."/>
            <person name="Weinstock K."/>
            <person name="Lee H.M."/>
            <person name="Dubois J."/>
            <person name="Rosenthal A."/>
            <person name="Platzer M."/>
            <person name="Nyakatura G."/>
            <person name="Taudien S."/>
            <person name="Rump A."/>
            <person name="Yang H."/>
            <person name="Yu J."/>
            <person name="Wang J."/>
            <person name="Huang G."/>
            <person name="Gu J."/>
            <person name="Hood L."/>
            <person name="Rowen L."/>
            <person name="Madan A."/>
            <person name="Qin S."/>
            <person name="Davis R.W."/>
            <person name="Federspiel N.A."/>
            <person name="Abola A.P."/>
            <person name="Proctor M.J."/>
            <person name="Myers R.M."/>
            <person name="Schmutz J."/>
            <person name="Dickson M."/>
            <person name="Grimwood J."/>
            <person name="Cox D.R."/>
            <person name="Olson M.V."/>
            <person name="Kaul R."/>
            <person name="Raymond C."/>
            <person name="Shimizu N."/>
            <person name="Kawasaki K."/>
            <person name="Minoshima S."/>
            <person name="Evans G.A."/>
            <person name="Athanasiou M."/>
            <person name="Schultz R."/>
            <person name="Roe B.A."/>
            <person name="Chen F."/>
            <person name="Pan H."/>
            <person name="Ramser J."/>
            <person name="Lehrach H."/>
            <person name="Reinhardt R."/>
            <person name="McCombie W.R."/>
            <person name="de la Bastide M."/>
            <person name="Dedhia N."/>
            <person name="Blocker H."/>
            <person name="Hornischer K."/>
            <person name="Nordsiek G."/>
            <person name="Agarwala R."/>
            <person name="Aravind L."/>
            <person name="Bailey J.A."/>
            <person name="Bateman A."/>
            <person name="Batzoglou S."/>
            <person name="Birney E."/>
            <person name="Bork P."/>
            <person name="Brown D.G."/>
            <person name="Burge C.B."/>
            <person name="Cerutti L."/>
            <person name="Chen H.C."/>
            <person name="Church D."/>
            <person name="Clamp M."/>
            <person name="Copley R.R."/>
            <person name="Doerks T."/>
            <person name="Eddy S.R."/>
            <person name="Eichler E.E."/>
            <person name="Furey T.S."/>
            <person name="Galagan J."/>
            <person name="Gilbert J.G."/>
            <person name="Harmon C."/>
            <person name="Hayashizaki Y."/>
            <person name="Haussler D."/>
            <person name="Hermjakob H."/>
            <person name="Hokamp K."/>
            <person name="Jang W."/>
            <person name="Johnson L.S."/>
            <person name="Jones T.A."/>
            <person name="Kasif S."/>
            <person name="Kaspryzk A."/>
            <person name="Kennedy S."/>
            <person name="Kent W.J."/>
            <person name="Kitts P."/>
            <person name="Koonin E.V."/>
            <person name="Korf I."/>
            <person name="Kulp D."/>
            <person name="Lancet D."/>
            <person name="Lowe T.M."/>
            <person name="McLysaght A."/>
            <person name="Mikkelsen T."/>
            <person name="Moran J.V."/>
            <person name="Mulder N."/>
            <person name="Pollara V.J."/>
            <person name="Ponting C.P."/>
            <person name="Schuler G."/>
            <person name="Schultz J."/>
            <person name="Slater G."/>
            <person name="Smit A.F."/>
            <person name="Stupka E."/>
            <person name="Szustakowski J."/>
            <person name="Thierry-Mieg D."/>
            <person name="Thierry-Mieg J."/>
            <person name="Wagner L."/>
            <person name="Wallis J."/>
            <person name="Wheeler R."/>
            <person name="Williams A."/>
            <person name="Wolf Y.I."/>
            <person name="Wolfe K.H."/>
            <person name="Yang S.P."/>
            <person name="Yeh R.F."/>
            <person name="Collins F."/>
            <person name="Guyer M.S."/>
            <person name="Peterson J."/>
            <person name="Felsenfeld A."/>
            <person name="Wetterstrand K.A."/>
            <person name="Patrinos A."/>
            <person name="Morgan M.J."/>
            <person name="de Jong P."/>
            <person name="Catanese J.J."/>
            <person name="Osoegawa K."/>
            <person name="Shizuya H."/>
            <person name="Choi S."/>
            <person name="Chen Y.J."/>
        </authorList>
    </citation>
    <scope>NUCLEOTIDE SEQUENCE [LARGE SCALE GENOMIC DNA]</scope>
</reference>
<name>A0A3B3ISG4_HUMAN</name>
<reference evidence="7" key="6">
    <citation type="submission" date="2025-09" db="UniProtKB">
        <authorList>
            <consortium name="Ensembl"/>
        </authorList>
    </citation>
    <scope>IDENTIFICATION</scope>
</reference>
<dbReference type="Ensembl" id="ENST00000649364.1">
    <property type="protein sequence ID" value="ENSP00000497340.1"/>
    <property type="gene ID" value="ENSG00000161202.20"/>
</dbReference>
<evidence type="ECO:0007829" key="9">
    <source>
        <dbReference type="PeptideAtlas" id="A0A3B3ISG4"/>
    </source>
</evidence>
<dbReference type="Proteomes" id="UP000005640">
    <property type="component" value="Chromosome 3"/>
</dbReference>
<evidence type="ECO:0000259" key="6">
    <source>
        <dbReference type="PROSITE" id="PS50841"/>
    </source>
</evidence>
<dbReference type="VEuPathDB" id="HostDB:ENSG00000161202"/>
<evidence type="ECO:0000256" key="4">
    <source>
        <dbReference type="ARBA" id="ARBA00022687"/>
    </source>
</evidence>
<evidence type="ECO:0000313" key="8">
    <source>
        <dbReference type="Proteomes" id="UP000005640"/>
    </source>
</evidence>
<dbReference type="Ensembl" id="ENST00000649364.1">
    <property type="protein sequence ID" value="ENSP00000497340.1"/>
    <property type="gene ID" value="ENSG00000161202.21"/>
</dbReference>
<dbReference type="Bgee" id="ENSG00000161202">
    <property type="expression patterns" value="Expressed in stromal cell of endometrium and 197 other cell types or tissues"/>
</dbReference>
<evidence type="ECO:0000313" key="7">
    <source>
        <dbReference type="Ensembl" id="ENSP00000497340.1"/>
    </source>
</evidence>
<keyword evidence="9 10" id="KW-1267">Proteomics identification</keyword>
<dbReference type="GO" id="GO:0060071">
    <property type="term" value="P:Wnt signaling pathway, planar cell polarity pathway"/>
    <property type="evidence" value="ECO:0007669"/>
    <property type="project" value="UniProtKB-ARBA"/>
</dbReference>
<dbReference type="Gene3D" id="2.40.240.130">
    <property type="match status" value="1"/>
</dbReference>
<dbReference type="FunFam" id="2.40.240.130:FF:000001">
    <property type="entry name" value="Segment polarity protein dishevelled homolog DVL-1"/>
    <property type="match status" value="1"/>
</dbReference>
<evidence type="ECO:0007829" key="11">
    <source>
        <dbReference type="PubMed" id="23186163"/>
    </source>
</evidence>
<sequence>MGETKIIYHLDGQETPYLVKLPLPAERVTLADFKGVLQRPSYKFFFKSMDDDFGLEHSGVISAHCNLHLPDSSDSPALASQVAGITGLVDVRAGISPQA</sequence>
<keyword evidence="4 5" id="KW-0879">Wnt signaling pathway</keyword>
<reference evidence="7" key="5">
    <citation type="submission" date="2025-08" db="UniProtKB">
        <authorList>
            <consortium name="Ensembl"/>
        </authorList>
    </citation>
    <scope>IDENTIFICATION</scope>
</reference>
<dbReference type="SMART" id="SM00021">
    <property type="entry name" value="DAX"/>
    <property type="match status" value="1"/>
</dbReference>
<dbReference type="EMBL" id="AC131235">
    <property type="status" value="NOT_ANNOTATED_CDS"/>
    <property type="molecule type" value="Genomic_DNA"/>
</dbReference>
<dbReference type="InterPro" id="IPR001158">
    <property type="entry name" value="DIX"/>
</dbReference>
<dbReference type="PROSITE" id="PS50841">
    <property type="entry name" value="DIX"/>
    <property type="match status" value="1"/>
</dbReference>
<organism evidence="7 8">
    <name type="scientific">Homo sapiens</name>
    <name type="common">Human</name>
    <dbReference type="NCBI Taxonomy" id="9606"/>
    <lineage>
        <taxon>Eukaryota</taxon>
        <taxon>Metazoa</taxon>
        <taxon>Chordata</taxon>
        <taxon>Craniata</taxon>
        <taxon>Vertebrata</taxon>
        <taxon>Euteleostomi</taxon>
        <taxon>Mammalia</taxon>
        <taxon>Eutheria</taxon>
        <taxon>Euarchontoglires</taxon>
        <taxon>Primates</taxon>
        <taxon>Haplorrhini</taxon>
        <taxon>Catarrhini</taxon>
        <taxon>Hominidae</taxon>
        <taxon>Homo</taxon>
    </lineage>
</organism>
<proteinExistence type="evidence at protein level"/>
<dbReference type="SMR" id="A0A3B3ISG4"/>
<keyword evidence="3" id="KW-0963">Cytoplasm</keyword>
<dbReference type="GO" id="GO:0060070">
    <property type="term" value="P:canonical Wnt signaling pathway"/>
    <property type="evidence" value="ECO:0007669"/>
    <property type="project" value="UniProtKB-ARBA"/>
</dbReference>
<feature type="domain" description="DIX" evidence="6">
    <location>
        <begin position="1"/>
        <end position="90"/>
    </location>
</feature>
<dbReference type="SUPFAM" id="SSF54236">
    <property type="entry name" value="Ubiquitin-like"/>
    <property type="match status" value="1"/>
</dbReference>
<dbReference type="InterPro" id="IPR029071">
    <property type="entry name" value="Ubiquitin-like_domsf"/>
</dbReference>
<dbReference type="OrthoDB" id="10031689at2759"/>
<dbReference type="OpenTargets" id="ENSG00000161202"/>
<evidence type="ECO:0000256" key="2">
    <source>
        <dbReference type="ARBA" id="ARBA00022473"/>
    </source>
</evidence>
<keyword evidence="8" id="KW-1185">Reference proteome</keyword>
<dbReference type="HGNC" id="HGNC:3087">
    <property type="gene designation" value="DVL3"/>
</dbReference>
<dbReference type="GeneTree" id="ENSGT00950000182903"/>
<evidence type="ECO:0000256" key="1">
    <source>
        <dbReference type="ARBA" id="ARBA00004496"/>
    </source>
</evidence>
<keyword evidence="2" id="KW-0217">Developmental protein</keyword>
<dbReference type="GO" id="GO:0005737">
    <property type="term" value="C:cytoplasm"/>
    <property type="evidence" value="ECO:0007669"/>
    <property type="project" value="UniProtKB-SubCell"/>
</dbReference>
<gene>
    <name evidence="7" type="primary">DVL3</name>
</gene>
<dbReference type="ExpressionAtlas" id="A0A3B3ISG4">
    <property type="expression patterns" value="baseline and differential"/>
</dbReference>
<dbReference type="PANTHER" id="PTHR10878:SF6">
    <property type="entry name" value="SEGMENT POLARITY PROTEIN DISHEVELLED HOMOLOG DVL-3"/>
    <property type="match status" value="1"/>
</dbReference>
<dbReference type="ChiTaRS" id="DVL3">
    <property type="organism name" value="human"/>
</dbReference>
<dbReference type="InterPro" id="IPR038207">
    <property type="entry name" value="DIX_dom_sf"/>
</dbReference>
<comment type="subcellular location">
    <subcellularLocation>
        <location evidence="1">Cytoplasm</location>
    </subcellularLocation>
</comment>
<protein>
    <submittedName>
        <fullName evidence="7">Dishevelled segment polarity protein 3</fullName>
    </submittedName>
</protein>
<evidence type="ECO:0000256" key="3">
    <source>
        <dbReference type="ARBA" id="ARBA00022490"/>
    </source>
</evidence>
<dbReference type="PANTHER" id="PTHR10878">
    <property type="entry name" value="SEGMENT POLARITY PROTEIN DISHEVELLED"/>
    <property type="match status" value="1"/>
</dbReference>
<evidence type="ECO:0000256" key="5">
    <source>
        <dbReference type="PROSITE-ProRule" id="PRU00069"/>
    </source>
</evidence>
<dbReference type="Pfam" id="PF00778">
    <property type="entry name" value="DIX"/>
    <property type="match status" value="1"/>
</dbReference>
<reference evidence="11" key="4">
    <citation type="journal article" date="2013" name="J. Proteome Res.">
        <title>Toward a comprehensive characterization of a human cancer cell phosphoproteome.</title>
        <authorList>
            <person name="Zhou H."/>
            <person name="Di Palma S."/>
            <person name="Preisinger C."/>
            <person name="Peng M."/>
            <person name="Polat A.N."/>
            <person name="Heck A.J."/>
            <person name="Mohammed S."/>
        </authorList>
    </citation>
    <scope>IDENTIFICATION BY MASS SPECTROMETRY [LARGE SCALE ANALYSIS]</scope>
</reference>
<dbReference type="InterPro" id="IPR015506">
    <property type="entry name" value="Dsh/Dvl-rel"/>
</dbReference>
<reference evidence="7 8" key="2">
    <citation type="journal article" date="2004" name="Nature">
        <title>Finishing the euchromatic sequence of the human genome.</title>
        <authorList>
            <consortium name="International Human Genome Sequencing Consortium"/>
        </authorList>
    </citation>
    <scope>NUCLEOTIDE SEQUENCE [LARGE SCALE GENOMIC DNA]</scope>
</reference>
<reference evidence="7 8" key="3">
    <citation type="journal article" date="2006" name="Nature">
        <title>The DNA sequence, annotation and analysis of human chromosome 3.</title>
        <authorList>
            <person name="Muzny D.M."/>
            <person name="Scherer S.E."/>
            <person name="Kaul R."/>
            <person name="Wang J."/>
            <person name="Yu J."/>
            <person name="Sudbrak R."/>
            <person name="Buhay C.J."/>
            <person name="Chen R."/>
            <person name="Cree A."/>
            <person name="Ding Y."/>
            <person name="Dugan-Rocha S."/>
            <person name="Gill R."/>
            <person name="Gunaratne P."/>
            <person name="Harris R.A."/>
            <person name="Hawes A.C."/>
            <person name="Hernandez J."/>
            <person name="Hodgson A.V."/>
            <person name="Hume J."/>
            <person name="Jackson A."/>
            <person name="Khan Z.M."/>
            <person name="Kovar-Smith C."/>
            <person name="Lewis L.R."/>
            <person name="Lozado R.J."/>
            <person name="Metzker M.L."/>
            <person name="Milosavljevic A."/>
            <person name="Miner G.R."/>
            <person name="Morgan M.B."/>
            <person name="Nazareth L.V."/>
            <person name="Scott G."/>
            <person name="Sodergren E."/>
            <person name="Song X.Z."/>
            <person name="Steffen D."/>
            <person name="Wei S."/>
            <person name="Wheeler D.A."/>
            <person name="Wright M.W."/>
            <person name="Worley K.C."/>
            <person name="Yuan Y."/>
            <person name="Zhang Z."/>
            <person name="Adams C.Q."/>
            <person name="Ansari-Lari M.A."/>
            <person name="Ayele M."/>
            <person name="Brown M.J."/>
            <person name="Chen G."/>
            <person name="Chen Z."/>
            <person name="Clendenning J."/>
            <person name="Clerc-Blankenburg K.P."/>
            <person name="Chen R."/>
            <person name="Chen Z."/>
            <person name="Davis C."/>
            <person name="Delgado O."/>
            <person name="Dinh H.H."/>
            <person name="Dong W."/>
            <person name="Draper H."/>
            <person name="Ernst S."/>
            <person name="Fu G."/>
            <person name="Gonzalez-Garay M.L."/>
            <person name="Garcia D.K."/>
            <person name="Gillett W."/>
            <person name="Gu J."/>
            <person name="Hao B."/>
            <person name="Haugen E."/>
            <person name="Havlak P."/>
            <person name="He X."/>
            <person name="Hennig S."/>
            <person name="Hu S."/>
            <person name="Huang W."/>
            <person name="Jackson L.R."/>
            <person name="Jacob L.S."/>
            <person name="Kelly S.H."/>
            <person name="Kube M."/>
            <person name="Levy R."/>
            <person name="Li Z."/>
            <person name="Liu B."/>
            <person name="Liu J."/>
            <person name="Liu W."/>
            <person name="Lu J."/>
            <person name="Maheshwari M."/>
            <person name="Nguyen B.V."/>
            <person name="Okwuonu G.O."/>
            <person name="Palmeiri A."/>
            <person name="Pasternak S."/>
            <person name="Perez L.M."/>
            <person name="Phelps K.A."/>
            <person name="Plopper F.J."/>
            <person name="Qiang B."/>
            <person name="Raymond C."/>
            <person name="Rodriguez R."/>
            <person name="Saenphimmachak C."/>
            <person name="Santibanez J."/>
            <person name="Shen H."/>
            <person name="Shen Y."/>
            <person name="Subramanian S."/>
            <person name="Tabor P.E."/>
            <person name="Verduzco D."/>
            <person name="Waldron L."/>
            <person name="Wang J."/>
            <person name="Wang J."/>
            <person name="Wang Q."/>
            <person name="Williams G.A."/>
            <person name="Wong G.K."/>
            <person name="Yao Z."/>
            <person name="Zhang J."/>
            <person name="Zhang X."/>
            <person name="Zhao G."/>
            <person name="Zhou J."/>
            <person name="Zhou Y."/>
            <person name="Nelson D."/>
            <person name="Lehrach H."/>
            <person name="Reinhardt R."/>
            <person name="Naylor S.L."/>
            <person name="Yang H."/>
            <person name="Olson M."/>
            <person name="Weinstock G."/>
            <person name="Gibbs R.A."/>
        </authorList>
    </citation>
    <scope>NUCLEOTIDE SEQUENCE [LARGE SCALE GENOMIC DNA]</scope>
</reference>